<evidence type="ECO:0000313" key="7">
    <source>
        <dbReference type="EMBL" id="NYJ16940.1"/>
    </source>
</evidence>
<keyword evidence="3 4" id="KW-0479">Metal-binding</keyword>
<dbReference type="InterPro" id="IPR026590">
    <property type="entry name" value="Ssirtuin_cat_dom"/>
</dbReference>
<feature type="binding site" evidence="3">
    <location>
        <position position="74"/>
    </location>
    <ligand>
        <name>substrate</name>
    </ligand>
</feature>
<keyword evidence="3" id="KW-0963">Cytoplasm</keyword>
<feature type="binding site" evidence="3 4">
    <location>
        <position position="141"/>
    </location>
    <ligand>
        <name>Zn(2+)</name>
        <dbReference type="ChEBI" id="CHEBI:29105"/>
    </ligand>
</feature>
<dbReference type="RefSeq" id="WP_179441770.1">
    <property type="nucleotide sequence ID" value="NZ_BAAALK010000002.1"/>
</dbReference>
<gene>
    <name evidence="3" type="primary">cobB</name>
    <name evidence="7" type="ORF">HNR11_001474</name>
</gene>
<feature type="binding site" evidence="3">
    <location>
        <begin position="234"/>
        <end position="236"/>
    </location>
    <ligand>
        <name>NAD(+)</name>
        <dbReference type="ChEBI" id="CHEBI:57540"/>
    </ligand>
</feature>
<evidence type="ECO:0000256" key="4">
    <source>
        <dbReference type="PROSITE-ProRule" id="PRU00236"/>
    </source>
</evidence>
<dbReference type="AlphaFoldDB" id="A0A7Z0J350"/>
<dbReference type="InterPro" id="IPR050134">
    <property type="entry name" value="NAD-dep_sirtuin_deacylases"/>
</dbReference>
<dbReference type="EC" id="2.3.1.286" evidence="3"/>
<dbReference type="GO" id="GO:0070403">
    <property type="term" value="F:NAD+ binding"/>
    <property type="evidence" value="ECO:0007669"/>
    <property type="project" value="UniProtKB-UniRule"/>
</dbReference>
<comment type="similarity">
    <text evidence="3">Belongs to the sirtuin family. Class III subfamily.</text>
</comment>
<feature type="region of interest" description="Disordered" evidence="5">
    <location>
        <begin position="261"/>
        <end position="293"/>
    </location>
</feature>
<keyword evidence="8" id="KW-1185">Reference proteome</keyword>
<dbReference type="PANTHER" id="PTHR11085:SF10">
    <property type="entry name" value="NAD-DEPENDENT PROTEIN DEACYLASE SIRTUIN-5, MITOCHONDRIAL-RELATED"/>
    <property type="match status" value="1"/>
</dbReference>
<dbReference type="InterPro" id="IPR026591">
    <property type="entry name" value="Sirtuin_cat_small_dom_sf"/>
</dbReference>
<dbReference type="Gene3D" id="3.30.1600.10">
    <property type="entry name" value="SIR2/SIRT2 'Small Domain"/>
    <property type="match status" value="1"/>
</dbReference>
<feature type="binding site" evidence="3 4">
    <location>
        <position position="138"/>
    </location>
    <ligand>
        <name>Zn(2+)</name>
        <dbReference type="ChEBI" id="CHEBI:29105"/>
    </ligand>
</feature>
<evidence type="ECO:0000259" key="6">
    <source>
        <dbReference type="PROSITE" id="PS50305"/>
    </source>
</evidence>
<accession>A0A7Z0J350</accession>
<keyword evidence="2 3" id="KW-0520">NAD</keyword>
<feature type="binding site" evidence="3 4">
    <location>
        <position position="170"/>
    </location>
    <ligand>
        <name>Zn(2+)</name>
        <dbReference type="ChEBI" id="CHEBI:29105"/>
    </ligand>
</feature>
<dbReference type="InterPro" id="IPR029035">
    <property type="entry name" value="DHS-like_NAD/FAD-binding_dom"/>
</dbReference>
<dbReference type="PANTHER" id="PTHR11085">
    <property type="entry name" value="NAD-DEPENDENT PROTEIN DEACYLASE SIRTUIN-5, MITOCHONDRIAL-RELATED"/>
    <property type="match status" value="1"/>
</dbReference>
<dbReference type="SUPFAM" id="SSF52467">
    <property type="entry name" value="DHS-like NAD/FAD-binding domain"/>
    <property type="match status" value="1"/>
</dbReference>
<feature type="binding site" evidence="3 4">
    <location>
        <position position="167"/>
    </location>
    <ligand>
        <name>Zn(2+)</name>
        <dbReference type="ChEBI" id="CHEBI:29105"/>
    </ligand>
</feature>
<comment type="subcellular location">
    <subcellularLocation>
        <location evidence="3">Cytoplasm</location>
    </subcellularLocation>
</comment>
<dbReference type="Gene3D" id="3.40.50.1220">
    <property type="entry name" value="TPP-binding domain"/>
    <property type="match status" value="1"/>
</dbReference>
<comment type="caution">
    <text evidence="7">The sequence shown here is derived from an EMBL/GenBank/DDBJ whole genome shotgun (WGS) entry which is preliminary data.</text>
</comment>
<dbReference type="PROSITE" id="PS50305">
    <property type="entry name" value="SIRTUIN"/>
    <property type="match status" value="1"/>
</dbReference>
<feature type="active site" description="Proton acceptor" evidence="3 4">
    <location>
        <position position="130"/>
    </location>
</feature>
<protein>
    <recommendedName>
        <fullName evidence="3">NAD-dependent protein deacylase</fullName>
        <ecNumber evidence="3">2.3.1.286</ecNumber>
    </recommendedName>
    <alternativeName>
        <fullName evidence="3">Regulatory protein SIR2 homolog</fullName>
    </alternativeName>
</protein>
<proteinExistence type="inferred from homology"/>
<dbReference type="Proteomes" id="UP000560069">
    <property type="component" value="Unassembled WGS sequence"/>
</dbReference>
<keyword evidence="3 4" id="KW-0862">Zinc</keyword>
<feature type="binding site" evidence="3">
    <location>
        <begin position="112"/>
        <end position="115"/>
    </location>
    <ligand>
        <name>NAD(+)</name>
        <dbReference type="ChEBI" id="CHEBI:57540"/>
    </ligand>
</feature>
<dbReference type="Pfam" id="PF02146">
    <property type="entry name" value="SIR2"/>
    <property type="match status" value="1"/>
</dbReference>
<dbReference type="CDD" id="cd01412">
    <property type="entry name" value="SIRT5_Af1_CobB"/>
    <property type="match status" value="1"/>
</dbReference>
<comment type="catalytic activity">
    <reaction evidence="3">
        <text>N(6)-succinyl-L-lysyl-[protein] + NAD(+) + H2O = 2''-O-succinyl-ADP-D-ribose + nicotinamide + L-lysyl-[protein]</text>
        <dbReference type="Rhea" id="RHEA:47668"/>
        <dbReference type="Rhea" id="RHEA-COMP:9752"/>
        <dbReference type="Rhea" id="RHEA-COMP:11877"/>
        <dbReference type="ChEBI" id="CHEBI:15377"/>
        <dbReference type="ChEBI" id="CHEBI:17154"/>
        <dbReference type="ChEBI" id="CHEBI:29969"/>
        <dbReference type="ChEBI" id="CHEBI:57540"/>
        <dbReference type="ChEBI" id="CHEBI:87830"/>
        <dbReference type="ChEBI" id="CHEBI:87832"/>
    </reaction>
</comment>
<comment type="catalytic activity">
    <reaction evidence="3">
        <text>N(6)-acetyl-L-lysyl-[protein] + NAD(+) + H2O = 2''-O-acetyl-ADP-D-ribose + nicotinamide + L-lysyl-[protein]</text>
        <dbReference type="Rhea" id="RHEA:43636"/>
        <dbReference type="Rhea" id="RHEA-COMP:9752"/>
        <dbReference type="Rhea" id="RHEA-COMP:10731"/>
        <dbReference type="ChEBI" id="CHEBI:15377"/>
        <dbReference type="ChEBI" id="CHEBI:17154"/>
        <dbReference type="ChEBI" id="CHEBI:29969"/>
        <dbReference type="ChEBI" id="CHEBI:57540"/>
        <dbReference type="ChEBI" id="CHEBI:61930"/>
        <dbReference type="ChEBI" id="CHEBI:83767"/>
        <dbReference type="EC" id="2.3.1.286"/>
    </reaction>
</comment>
<reference evidence="7 8" key="1">
    <citation type="submission" date="2020-07" db="EMBL/GenBank/DDBJ databases">
        <title>Sequencing the genomes of 1000 actinobacteria strains.</title>
        <authorList>
            <person name="Klenk H.-P."/>
        </authorList>
    </citation>
    <scope>NUCLEOTIDE SEQUENCE [LARGE SCALE GENOMIC DNA]</scope>
    <source>
        <strain evidence="7 8">DSM 15664</strain>
    </source>
</reference>
<feature type="binding site" evidence="3">
    <location>
        <begin position="208"/>
        <end position="210"/>
    </location>
    <ligand>
        <name>NAD(+)</name>
        <dbReference type="ChEBI" id="CHEBI:57540"/>
    </ligand>
</feature>
<organism evidence="7 8">
    <name type="scientific">Nesterenkonia sandarakina</name>
    <dbReference type="NCBI Taxonomy" id="272918"/>
    <lineage>
        <taxon>Bacteria</taxon>
        <taxon>Bacillati</taxon>
        <taxon>Actinomycetota</taxon>
        <taxon>Actinomycetes</taxon>
        <taxon>Micrococcales</taxon>
        <taxon>Micrococcaceae</taxon>
        <taxon>Nesterenkonia</taxon>
    </lineage>
</organism>
<name>A0A7Z0J350_9MICC</name>
<sequence length="293" mass="30891">MSAQPDIATVPEEVLSLARAARHVAVFSGAGISAESGVPTFREVQTGLWERFSAQDLATPEAFEDDPGLVHTWYRWRAALIQQVAPNPGHRALARWQRQLTERGGSLSIATQNVDDLHERAGAEVLAHLHGSITAHRCAECEAPVELPAPQYDGAAAPAQPEDPPQCTVCGEGLIRPGVVWFGEALPMPAFEAAAAAMQSADLILVVGTSGLVQPAASLPLLGMERGTPLVEINPEPTELSDAMHHRLRGPAGELLPALVQAVTGDSPDPPDSSDSPEKTTTRTGATAPDSAR</sequence>
<dbReference type="GO" id="GO:0005737">
    <property type="term" value="C:cytoplasm"/>
    <property type="evidence" value="ECO:0007669"/>
    <property type="project" value="UniProtKB-SubCell"/>
</dbReference>
<dbReference type="HAMAP" id="MF_01121">
    <property type="entry name" value="Sirtuin_ClassIII"/>
    <property type="match status" value="1"/>
</dbReference>
<feature type="binding site" evidence="3">
    <location>
        <position position="77"/>
    </location>
    <ligand>
        <name>substrate</name>
    </ligand>
</feature>
<evidence type="ECO:0000313" key="8">
    <source>
        <dbReference type="Proteomes" id="UP000560069"/>
    </source>
</evidence>
<feature type="binding site" evidence="3">
    <location>
        <position position="252"/>
    </location>
    <ligand>
        <name>NAD(+)</name>
        <dbReference type="ChEBI" id="CHEBI:57540"/>
    </ligand>
</feature>
<dbReference type="GO" id="GO:0008270">
    <property type="term" value="F:zinc ion binding"/>
    <property type="evidence" value="ECO:0007669"/>
    <property type="project" value="UniProtKB-UniRule"/>
</dbReference>
<evidence type="ECO:0000256" key="1">
    <source>
        <dbReference type="ARBA" id="ARBA00022679"/>
    </source>
</evidence>
<keyword evidence="7" id="KW-0378">Hydrolase</keyword>
<comment type="caution">
    <text evidence="3">Lacks conserved residue(s) required for the propagation of feature annotation.</text>
</comment>
<dbReference type="NCBIfam" id="NF001753">
    <property type="entry name" value="PRK00481.1-3"/>
    <property type="match status" value="1"/>
</dbReference>
<dbReference type="GO" id="GO:0036055">
    <property type="term" value="F:protein-succinyllysine desuccinylase activity"/>
    <property type="evidence" value="ECO:0007669"/>
    <property type="project" value="UniProtKB-UniRule"/>
</dbReference>
<evidence type="ECO:0000256" key="5">
    <source>
        <dbReference type="SAM" id="MobiDB-lite"/>
    </source>
</evidence>
<comment type="domain">
    <text evidence="3">2 residues (Tyr-74 and Arg-77) present in a large hydrophobic pocket are probably involved in substrate specificity. They are important for desuccinylation activity, but dispensable for deacetylation activity.</text>
</comment>
<comment type="cofactor">
    <cofactor evidence="3">
        <name>Zn(2+)</name>
        <dbReference type="ChEBI" id="CHEBI:29105"/>
    </cofactor>
    <text evidence="3">Binds 1 zinc ion per subunit.</text>
</comment>
<evidence type="ECO:0000256" key="2">
    <source>
        <dbReference type="ARBA" id="ARBA00023027"/>
    </source>
</evidence>
<dbReference type="EMBL" id="JACCFQ010000001">
    <property type="protein sequence ID" value="NYJ16940.1"/>
    <property type="molecule type" value="Genomic_DNA"/>
</dbReference>
<dbReference type="GO" id="GO:0017136">
    <property type="term" value="F:histone deacetylase activity, NAD-dependent"/>
    <property type="evidence" value="ECO:0007669"/>
    <property type="project" value="TreeGrafter"/>
</dbReference>
<evidence type="ECO:0000256" key="3">
    <source>
        <dbReference type="HAMAP-Rule" id="MF_01121"/>
    </source>
</evidence>
<dbReference type="InterPro" id="IPR003000">
    <property type="entry name" value="Sirtuin"/>
</dbReference>
<dbReference type="InterPro" id="IPR027546">
    <property type="entry name" value="Sirtuin_class_III"/>
</dbReference>
<feature type="domain" description="Deacetylase sirtuin-type" evidence="6">
    <location>
        <begin position="4"/>
        <end position="266"/>
    </location>
</feature>
<comment type="function">
    <text evidence="3">NAD-dependent lysine deacetylase and desuccinylase that specifically removes acetyl and succinyl groups on target proteins. Modulates the activities of several proteins which are inactive in their acylated form.</text>
</comment>
<dbReference type="GO" id="GO:0036054">
    <property type="term" value="F:protein-malonyllysine demalonylase activity"/>
    <property type="evidence" value="ECO:0007669"/>
    <property type="project" value="InterPro"/>
</dbReference>
<keyword evidence="1" id="KW-0808">Transferase</keyword>